<dbReference type="SUPFAM" id="SSF56349">
    <property type="entry name" value="DNA breaking-rejoining enzymes"/>
    <property type="match status" value="1"/>
</dbReference>
<evidence type="ECO:0000256" key="1">
    <source>
        <dbReference type="ARBA" id="ARBA00023172"/>
    </source>
</evidence>
<name>A0A1C4UCC2_9ACTN</name>
<evidence type="ECO:0000313" key="5">
    <source>
        <dbReference type="Proteomes" id="UP000198551"/>
    </source>
</evidence>
<gene>
    <name evidence="4" type="ORF">GA0070215_101390</name>
</gene>
<dbReference type="Pfam" id="PF00589">
    <property type="entry name" value="Phage_integrase"/>
    <property type="match status" value="1"/>
</dbReference>
<evidence type="ECO:0000256" key="2">
    <source>
        <dbReference type="SAM" id="MobiDB-lite"/>
    </source>
</evidence>
<dbReference type="Proteomes" id="UP000198551">
    <property type="component" value="Unassembled WGS sequence"/>
</dbReference>
<dbReference type="PROSITE" id="PS51898">
    <property type="entry name" value="TYR_RECOMBINASE"/>
    <property type="match status" value="1"/>
</dbReference>
<dbReference type="GO" id="GO:0006310">
    <property type="term" value="P:DNA recombination"/>
    <property type="evidence" value="ECO:0007669"/>
    <property type="project" value="UniProtKB-KW"/>
</dbReference>
<dbReference type="AlphaFoldDB" id="A0A1C4UCC2"/>
<sequence>MDRHTFNRDYWHPALTAAGIQSSRATGMHALRHFYASVLLDAGESVKALSEYLGHADPGFTLRTYTHLMPTSEDRTRRAVDKVLGSPSDGLATA</sequence>
<proteinExistence type="predicted"/>
<keyword evidence="1" id="KW-0233">DNA recombination</keyword>
<dbReference type="EMBL" id="FMCV01000001">
    <property type="protein sequence ID" value="SCE69301.1"/>
    <property type="molecule type" value="Genomic_DNA"/>
</dbReference>
<feature type="domain" description="Tyr recombinase" evidence="3">
    <location>
        <begin position="1"/>
        <end position="81"/>
    </location>
</feature>
<keyword evidence="5" id="KW-1185">Reference proteome</keyword>
<organism evidence="4 5">
    <name type="scientific">Micromonospora marina</name>
    <dbReference type="NCBI Taxonomy" id="307120"/>
    <lineage>
        <taxon>Bacteria</taxon>
        <taxon>Bacillati</taxon>
        <taxon>Actinomycetota</taxon>
        <taxon>Actinomycetes</taxon>
        <taxon>Micromonosporales</taxon>
        <taxon>Micromonosporaceae</taxon>
        <taxon>Micromonospora</taxon>
    </lineage>
</organism>
<evidence type="ECO:0000313" key="4">
    <source>
        <dbReference type="EMBL" id="SCE69301.1"/>
    </source>
</evidence>
<dbReference type="GO" id="GO:0003677">
    <property type="term" value="F:DNA binding"/>
    <property type="evidence" value="ECO:0007669"/>
    <property type="project" value="InterPro"/>
</dbReference>
<feature type="region of interest" description="Disordered" evidence="2">
    <location>
        <begin position="73"/>
        <end position="94"/>
    </location>
</feature>
<dbReference type="InterPro" id="IPR011010">
    <property type="entry name" value="DNA_brk_join_enz"/>
</dbReference>
<dbReference type="InterPro" id="IPR002104">
    <property type="entry name" value="Integrase_catalytic"/>
</dbReference>
<protein>
    <submittedName>
        <fullName evidence="4">Phage integrase family protein</fullName>
    </submittedName>
</protein>
<dbReference type="GO" id="GO:0015074">
    <property type="term" value="P:DNA integration"/>
    <property type="evidence" value="ECO:0007669"/>
    <property type="project" value="InterPro"/>
</dbReference>
<dbReference type="Gene3D" id="1.10.443.10">
    <property type="entry name" value="Intergrase catalytic core"/>
    <property type="match status" value="1"/>
</dbReference>
<evidence type="ECO:0000259" key="3">
    <source>
        <dbReference type="PROSITE" id="PS51898"/>
    </source>
</evidence>
<dbReference type="InterPro" id="IPR013762">
    <property type="entry name" value="Integrase-like_cat_sf"/>
</dbReference>
<reference evidence="5" key="1">
    <citation type="submission" date="2016-06" db="EMBL/GenBank/DDBJ databases">
        <authorList>
            <person name="Varghese N."/>
        </authorList>
    </citation>
    <scope>NUCLEOTIDE SEQUENCE [LARGE SCALE GENOMIC DNA]</scope>
    <source>
        <strain evidence="5">DSM 45555</strain>
    </source>
</reference>
<accession>A0A1C4UCC2</accession>